<keyword evidence="2" id="KW-0808">Transferase</keyword>
<reference evidence="2 3" key="1">
    <citation type="submission" date="2019-07" db="EMBL/GenBank/DDBJ databases">
        <title>Gramella aestuarii sp. nov., isolated from a tidal flat, and emended description of Gramella echinicola.</title>
        <authorList>
            <person name="Liu L."/>
        </authorList>
    </citation>
    <scope>NUCLEOTIDE SEQUENCE [LARGE SCALE GENOMIC DNA]</scope>
    <source>
        <strain evidence="2 3">BS12</strain>
    </source>
</reference>
<dbReference type="OrthoDB" id="952827at2"/>
<dbReference type="RefSeq" id="WP_156273025.1">
    <property type="nucleotide sequence ID" value="NZ_BAABGI010000002.1"/>
</dbReference>
<evidence type="ECO:0000259" key="1">
    <source>
        <dbReference type="Pfam" id="PF00535"/>
    </source>
</evidence>
<dbReference type="CDD" id="cd04179">
    <property type="entry name" value="DPM_DPG-synthase_like"/>
    <property type="match status" value="1"/>
</dbReference>
<dbReference type="PANTHER" id="PTHR48090:SF7">
    <property type="entry name" value="RFBJ PROTEIN"/>
    <property type="match status" value="1"/>
</dbReference>
<dbReference type="Proteomes" id="UP000460416">
    <property type="component" value="Unassembled WGS sequence"/>
</dbReference>
<dbReference type="InterPro" id="IPR001173">
    <property type="entry name" value="Glyco_trans_2-like"/>
</dbReference>
<accession>A0A7M3SWV3</accession>
<dbReference type="Gene3D" id="3.90.550.10">
    <property type="entry name" value="Spore Coat Polysaccharide Biosynthesis Protein SpsA, Chain A"/>
    <property type="match status" value="1"/>
</dbReference>
<gene>
    <name evidence="2" type="ORF">FLP08_00715</name>
</gene>
<keyword evidence="3" id="KW-1185">Reference proteome</keyword>
<organism evidence="2 3">
    <name type="scientific">Christiangramia aestuarii</name>
    <dbReference type="NCBI Taxonomy" id="1028746"/>
    <lineage>
        <taxon>Bacteria</taxon>
        <taxon>Pseudomonadati</taxon>
        <taxon>Bacteroidota</taxon>
        <taxon>Flavobacteriia</taxon>
        <taxon>Flavobacteriales</taxon>
        <taxon>Flavobacteriaceae</taxon>
        <taxon>Christiangramia</taxon>
    </lineage>
</organism>
<comment type="caution">
    <text evidence="2">The sequence shown here is derived from an EMBL/GenBank/DDBJ whole genome shotgun (WGS) entry which is preliminary data.</text>
</comment>
<dbReference type="Pfam" id="PF00535">
    <property type="entry name" value="Glycos_transf_2"/>
    <property type="match status" value="1"/>
</dbReference>
<proteinExistence type="predicted"/>
<name>A0A7M3SWV3_9FLAO</name>
<dbReference type="InterPro" id="IPR029044">
    <property type="entry name" value="Nucleotide-diphossugar_trans"/>
</dbReference>
<feature type="domain" description="Glycosyltransferase 2-like" evidence="1">
    <location>
        <begin position="7"/>
        <end position="172"/>
    </location>
</feature>
<dbReference type="SUPFAM" id="SSF53448">
    <property type="entry name" value="Nucleotide-diphospho-sugar transferases"/>
    <property type="match status" value="1"/>
</dbReference>
<dbReference type="EMBL" id="VJVW01000001">
    <property type="protein sequence ID" value="MUP41084.1"/>
    <property type="molecule type" value="Genomic_DNA"/>
</dbReference>
<evidence type="ECO:0000313" key="3">
    <source>
        <dbReference type="Proteomes" id="UP000460416"/>
    </source>
</evidence>
<dbReference type="AlphaFoldDB" id="A0A7M3SWV3"/>
<sequence length="236" mass="27452">MSNPRLSIIILCYRSNERIIPFAEEVKNLGLNLTENLEIILVGNYIEGTKDNTQDIVERLSRDNKVFKAICKPKKGMMGWDMKSGLEKASGDIICVIDGDSQFPSNTISKCYHYLLTQNYGLVKTYRETREDGFYRKMISKVYNRLFKLLFPGINSKDINSKPKMFTREVLNKMELTSDDWFIDAEIMLNVHKLNVSFFEFPTTFKELHGRSSFVKFSAILEFLRNLLIFKLRGLK</sequence>
<evidence type="ECO:0000313" key="2">
    <source>
        <dbReference type="EMBL" id="MUP41084.1"/>
    </source>
</evidence>
<dbReference type="PANTHER" id="PTHR48090">
    <property type="entry name" value="UNDECAPRENYL-PHOSPHATE 4-DEOXY-4-FORMAMIDO-L-ARABINOSE TRANSFERASE-RELATED"/>
    <property type="match status" value="1"/>
</dbReference>
<dbReference type="InterPro" id="IPR050256">
    <property type="entry name" value="Glycosyltransferase_2"/>
</dbReference>
<protein>
    <submittedName>
        <fullName evidence="2">Glycosyltransferase family 2 protein</fullName>
    </submittedName>
</protein>
<dbReference type="GO" id="GO:0016740">
    <property type="term" value="F:transferase activity"/>
    <property type="evidence" value="ECO:0007669"/>
    <property type="project" value="UniProtKB-KW"/>
</dbReference>